<evidence type="ECO:0000313" key="3">
    <source>
        <dbReference type="Proteomes" id="UP000076532"/>
    </source>
</evidence>
<evidence type="ECO:0000313" key="1">
    <source>
        <dbReference type="EMBL" id="KZP13294.1"/>
    </source>
</evidence>
<dbReference type="AlphaFoldDB" id="A0A166C4S7"/>
<name>A0A166C4S7_9AGAM</name>
<organism evidence="1 3">
    <name type="scientific">Athelia psychrophila</name>
    <dbReference type="NCBI Taxonomy" id="1759441"/>
    <lineage>
        <taxon>Eukaryota</taxon>
        <taxon>Fungi</taxon>
        <taxon>Dikarya</taxon>
        <taxon>Basidiomycota</taxon>
        <taxon>Agaricomycotina</taxon>
        <taxon>Agaricomycetes</taxon>
        <taxon>Agaricomycetidae</taxon>
        <taxon>Atheliales</taxon>
        <taxon>Atheliaceae</taxon>
        <taxon>Athelia</taxon>
    </lineage>
</organism>
<dbReference type="EMBL" id="KV417635">
    <property type="protein sequence ID" value="KZP13294.1"/>
    <property type="molecule type" value="Genomic_DNA"/>
</dbReference>
<evidence type="ECO:0000313" key="2">
    <source>
        <dbReference type="EMBL" id="KZP13624.1"/>
    </source>
</evidence>
<sequence>MAQSTLFASSNHLLSPSDVQSNLNSLLVHPPQRPSRSFKVEFPWDCPNLTCNVGCTHFYHIPSTIRPPTLNIPVLIIGRFDPSDTPFPRRNIWKAQPETAFPLAEGCVVFLEDFGVVSLQRAHTAVMTHIIFNACDESGFTVVQIASVKVEVPPAAQKGPKRGIAFLYNLFH</sequence>
<proteinExistence type="predicted"/>
<dbReference type="Proteomes" id="UP000076532">
    <property type="component" value="Unassembled WGS sequence"/>
</dbReference>
<protein>
    <submittedName>
        <fullName evidence="1">Uncharacterized protein</fullName>
    </submittedName>
</protein>
<reference evidence="1 3" key="1">
    <citation type="journal article" date="2016" name="Mol. Biol. Evol.">
        <title>Comparative Genomics of Early-Diverging Mushroom-Forming Fungi Provides Insights into the Origins of Lignocellulose Decay Capabilities.</title>
        <authorList>
            <person name="Nagy L.G."/>
            <person name="Riley R."/>
            <person name="Tritt A."/>
            <person name="Adam C."/>
            <person name="Daum C."/>
            <person name="Floudas D."/>
            <person name="Sun H."/>
            <person name="Yadav J.S."/>
            <person name="Pangilinan J."/>
            <person name="Larsson K.H."/>
            <person name="Matsuura K."/>
            <person name="Barry K."/>
            <person name="Labutti K."/>
            <person name="Kuo R."/>
            <person name="Ohm R.A."/>
            <person name="Bhattacharya S.S."/>
            <person name="Shirouzu T."/>
            <person name="Yoshinaga Y."/>
            <person name="Martin F.M."/>
            <person name="Grigoriev I.V."/>
            <person name="Hibbett D.S."/>
        </authorList>
    </citation>
    <scope>NUCLEOTIDE SEQUENCE [LARGE SCALE GENOMIC DNA]</scope>
    <source>
        <strain evidence="1 3">CBS 109695</strain>
    </source>
</reference>
<gene>
    <name evidence="2" type="ORF">FIBSPDRAFT_960418</name>
    <name evidence="1" type="ORF">FIBSPDRAFT_960703</name>
</gene>
<dbReference type="EMBL" id="KV417630">
    <property type="protein sequence ID" value="KZP13624.1"/>
    <property type="molecule type" value="Genomic_DNA"/>
</dbReference>
<keyword evidence="3" id="KW-1185">Reference proteome</keyword>
<accession>A0A166C4S7</accession>